<evidence type="ECO:0000259" key="4">
    <source>
        <dbReference type="Pfam" id="PF22725"/>
    </source>
</evidence>
<evidence type="ECO:0000313" key="5">
    <source>
        <dbReference type="EMBL" id="TDD99071.1"/>
    </source>
</evidence>
<dbReference type="Gene3D" id="3.30.360.10">
    <property type="entry name" value="Dihydrodipicolinate Reductase, domain 2"/>
    <property type="match status" value="1"/>
</dbReference>
<dbReference type="InterPro" id="IPR050984">
    <property type="entry name" value="Gfo/Idh/MocA_domain"/>
</dbReference>
<dbReference type="GO" id="GO:0000166">
    <property type="term" value="F:nucleotide binding"/>
    <property type="evidence" value="ECO:0007669"/>
    <property type="project" value="InterPro"/>
</dbReference>
<dbReference type="SUPFAM" id="SSF55347">
    <property type="entry name" value="Glyceraldehyde-3-phosphate dehydrogenase-like, C-terminal domain"/>
    <property type="match status" value="1"/>
</dbReference>
<dbReference type="OrthoDB" id="9815825at2"/>
<dbReference type="Pfam" id="PF22725">
    <property type="entry name" value="GFO_IDH_MocA_C3"/>
    <property type="match status" value="1"/>
</dbReference>
<dbReference type="PANTHER" id="PTHR22604">
    <property type="entry name" value="OXIDOREDUCTASES"/>
    <property type="match status" value="1"/>
</dbReference>
<dbReference type="InterPro" id="IPR000683">
    <property type="entry name" value="Gfo/Idh/MocA-like_OxRdtase_N"/>
</dbReference>
<dbReference type="EMBL" id="SMKZ01000060">
    <property type="protein sequence ID" value="TDD99071.1"/>
    <property type="molecule type" value="Genomic_DNA"/>
</dbReference>
<reference evidence="5 6" key="1">
    <citation type="submission" date="2019-03" db="EMBL/GenBank/DDBJ databases">
        <title>Draft genome sequences of novel Actinobacteria.</title>
        <authorList>
            <person name="Sahin N."/>
            <person name="Ay H."/>
            <person name="Saygin H."/>
        </authorList>
    </citation>
    <scope>NUCLEOTIDE SEQUENCE [LARGE SCALE GENOMIC DNA]</scope>
    <source>
        <strain evidence="5 6">5K138</strain>
    </source>
</reference>
<organism evidence="5 6">
    <name type="scientific">Jiangella asiatica</name>
    <dbReference type="NCBI Taxonomy" id="2530372"/>
    <lineage>
        <taxon>Bacteria</taxon>
        <taxon>Bacillati</taxon>
        <taxon>Actinomycetota</taxon>
        <taxon>Actinomycetes</taxon>
        <taxon>Jiangellales</taxon>
        <taxon>Jiangellaceae</taxon>
        <taxon>Jiangella</taxon>
    </lineage>
</organism>
<sequence length="339" mass="36387">MAIDRNDRIRWGILGTGGIAGSFARDLQLVDDAEVVAVGSRREESAADFAGRLDIPHSYGSYEKLVADPMVDVVYVATPQTAHATNIRLALEAGKPVLCEKPFTITAAEASEVVALARQRGLFLMEAMWTRFLPHMRRVDQLLRSGTLGEITTVVADHGQRIPAGEHRLHRPDLAGGALLDLGVYPVSFASHVLGRPATVSAAGTLLSSGLDGQTSMVLTHESGAHAMLTTTLGARTPNRASITGTEGRIEIDDVWYAPTSFSLLRPGSSAPERFEHQRVGGGLRHQAVEVGRLLRAGATESPAMPLDESVTIMETMDEVRRQIGLRFPVEKTAADGSP</sequence>
<evidence type="ECO:0000256" key="2">
    <source>
        <dbReference type="ARBA" id="ARBA00023002"/>
    </source>
</evidence>
<accession>A0A4R5CG40</accession>
<evidence type="ECO:0000313" key="6">
    <source>
        <dbReference type="Proteomes" id="UP000294739"/>
    </source>
</evidence>
<gene>
    <name evidence="5" type="ORF">E1269_27530</name>
</gene>
<dbReference type="InterPro" id="IPR055170">
    <property type="entry name" value="GFO_IDH_MocA-like_dom"/>
</dbReference>
<dbReference type="Gene3D" id="3.40.50.720">
    <property type="entry name" value="NAD(P)-binding Rossmann-like Domain"/>
    <property type="match status" value="1"/>
</dbReference>
<dbReference type="Pfam" id="PF01408">
    <property type="entry name" value="GFO_IDH_MocA"/>
    <property type="match status" value="1"/>
</dbReference>
<feature type="domain" description="GFO/IDH/MocA-like oxidoreductase" evidence="4">
    <location>
        <begin position="137"/>
        <end position="251"/>
    </location>
</feature>
<dbReference type="AlphaFoldDB" id="A0A4R5CG40"/>
<keyword evidence="6" id="KW-1185">Reference proteome</keyword>
<dbReference type="Proteomes" id="UP000294739">
    <property type="component" value="Unassembled WGS sequence"/>
</dbReference>
<dbReference type="PANTHER" id="PTHR22604:SF105">
    <property type="entry name" value="TRANS-1,2-DIHYDROBENZENE-1,2-DIOL DEHYDROGENASE"/>
    <property type="match status" value="1"/>
</dbReference>
<feature type="domain" description="Gfo/Idh/MocA-like oxidoreductase N-terminal" evidence="3">
    <location>
        <begin position="9"/>
        <end position="125"/>
    </location>
</feature>
<proteinExistence type="inferred from homology"/>
<dbReference type="InParanoid" id="A0A4R5CG40"/>
<comment type="similarity">
    <text evidence="1">Belongs to the Gfo/Idh/MocA family.</text>
</comment>
<dbReference type="GO" id="GO:0016491">
    <property type="term" value="F:oxidoreductase activity"/>
    <property type="evidence" value="ECO:0007669"/>
    <property type="project" value="UniProtKB-KW"/>
</dbReference>
<evidence type="ECO:0000259" key="3">
    <source>
        <dbReference type="Pfam" id="PF01408"/>
    </source>
</evidence>
<evidence type="ECO:0000256" key="1">
    <source>
        <dbReference type="ARBA" id="ARBA00010928"/>
    </source>
</evidence>
<comment type="caution">
    <text evidence="5">The sequence shown here is derived from an EMBL/GenBank/DDBJ whole genome shotgun (WGS) entry which is preliminary data.</text>
</comment>
<dbReference type="InterPro" id="IPR036291">
    <property type="entry name" value="NAD(P)-bd_dom_sf"/>
</dbReference>
<dbReference type="SUPFAM" id="SSF51735">
    <property type="entry name" value="NAD(P)-binding Rossmann-fold domains"/>
    <property type="match status" value="1"/>
</dbReference>
<name>A0A4R5CG40_9ACTN</name>
<keyword evidence="2" id="KW-0560">Oxidoreductase</keyword>
<protein>
    <submittedName>
        <fullName evidence="5">Gfo/Idh/MocA family oxidoreductase</fullName>
    </submittedName>
</protein>
<dbReference type="RefSeq" id="WP_131900650.1">
    <property type="nucleotide sequence ID" value="NZ_SMKZ01000060.1"/>
</dbReference>